<dbReference type="InterPro" id="IPR051182">
    <property type="entry name" value="Euk_NMN_adenylyltrnsfrase"/>
</dbReference>
<dbReference type="EC" id="2.7.7.1" evidence="2"/>
<evidence type="ECO:0000313" key="2">
    <source>
        <dbReference type="EMBL" id="CAE1265104.1"/>
    </source>
</evidence>
<evidence type="ECO:0000313" key="3">
    <source>
        <dbReference type="Proteomes" id="UP000597762"/>
    </source>
</evidence>
<comment type="caution">
    <text evidence="2">The sequence shown here is derived from an EMBL/GenBank/DDBJ whole genome shotgun (WGS) entry which is preliminary data.</text>
</comment>
<dbReference type="FunFam" id="3.40.50.620:FF:000181">
    <property type="entry name" value="Nicotinamide/nicotinic acid mononucleotide adenylyltransferase 3"/>
    <property type="match status" value="1"/>
</dbReference>
<evidence type="ECO:0000259" key="1">
    <source>
        <dbReference type="Pfam" id="PF01467"/>
    </source>
</evidence>
<dbReference type="Pfam" id="PF01467">
    <property type="entry name" value="CTP_transf_like"/>
    <property type="match status" value="1"/>
</dbReference>
<dbReference type="Proteomes" id="UP000597762">
    <property type="component" value="Unassembled WGS sequence"/>
</dbReference>
<dbReference type="EC" id="2.7.7.18" evidence="2"/>
<dbReference type="PANTHER" id="PTHR12039:SF0">
    <property type="entry name" value="NICOTINAMIDE-NUCLEOTIDE ADENYLYLTRANSFERASE"/>
    <property type="match status" value="1"/>
</dbReference>
<proteinExistence type="predicted"/>
<dbReference type="InterPro" id="IPR004821">
    <property type="entry name" value="Cyt_trans-like"/>
</dbReference>
<keyword evidence="2" id="KW-0548">Nucleotidyltransferase</keyword>
<organism evidence="2 3">
    <name type="scientific">Acanthosepion pharaonis</name>
    <name type="common">Pharaoh cuttlefish</name>
    <name type="synonym">Sepia pharaonis</name>
    <dbReference type="NCBI Taxonomy" id="158019"/>
    <lineage>
        <taxon>Eukaryota</taxon>
        <taxon>Metazoa</taxon>
        <taxon>Spiralia</taxon>
        <taxon>Lophotrochozoa</taxon>
        <taxon>Mollusca</taxon>
        <taxon>Cephalopoda</taxon>
        <taxon>Coleoidea</taxon>
        <taxon>Decapodiformes</taxon>
        <taxon>Sepiida</taxon>
        <taxon>Sepiina</taxon>
        <taxon>Sepiidae</taxon>
        <taxon>Acanthosepion</taxon>
    </lineage>
</organism>
<gene>
    <name evidence="2" type="ORF">SPHA_34520</name>
</gene>
<dbReference type="InterPro" id="IPR014729">
    <property type="entry name" value="Rossmann-like_a/b/a_fold"/>
</dbReference>
<dbReference type="GO" id="GO:0000309">
    <property type="term" value="F:nicotinamide-nucleotide adenylyltransferase activity"/>
    <property type="evidence" value="ECO:0007669"/>
    <property type="project" value="UniProtKB-EC"/>
</dbReference>
<accession>A0A812CGX2</accession>
<protein>
    <submittedName>
        <fullName evidence="2">NMNAT</fullName>
        <ecNumber evidence="2">2.7.7.1</ecNumber>
        <ecNumber evidence="2">2.7.7.18</ecNumber>
    </submittedName>
</protein>
<dbReference type="OrthoDB" id="422187at2759"/>
<dbReference type="Gene3D" id="3.40.50.620">
    <property type="entry name" value="HUPs"/>
    <property type="match status" value="2"/>
</dbReference>
<sequence length="241" mass="27481">MTPTKVVLLSCGSFNPVTNMHLRMFELARDALQRTGNFKVIAGIISPVSDKYDRKPLVCATHRCQMIERSLQTSDWITLDKWECEQNCWTETRNVLGHHFNRLNGEDNLNFSTPLKKRQKTLFDEANKNNESILLKLVCGADMLESFAVPNLWLPEHIEEIVEWIQNDISSTKIRRALSRGESVKYLLPDTVIDYIKANGLYGTDSNKNISTYTTSPDSGVELPTQHGYINELALVFPAYQ</sequence>
<keyword evidence="2" id="KW-0808">Transferase</keyword>
<feature type="domain" description="Cytidyltransferase-like" evidence="1">
    <location>
        <begin position="11"/>
        <end position="176"/>
    </location>
</feature>
<dbReference type="EMBL" id="CAHIKZ030001468">
    <property type="protein sequence ID" value="CAE1265104.1"/>
    <property type="molecule type" value="Genomic_DNA"/>
</dbReference>
<dbReference type="AlphaFoldDB" id="A0A812CGX2"/>
<name>A0A812CGX2_ACAPH</name>
<dbReference type="SUPFAM" id="SSF52374">
    <property type="entry name" value="Nucleotidylyl transferase"/>
    <property type="match status" value="1"/>
</dbReference>
<dbReference type="PANTHER" id="PTHR12039">
    <property type="entry name" value="NICOTINAMIDE MONONUCLEOTIDE ADENYLYLTRANSFERASE"/>
    <property type="match status" value="1"/>
</dbReference>
<keyword evidence="3" id="KW-1185">Reference proteome</keyword>
<dbReference type="GO" id="GO:0009435">
    <property type="term" value="P:NAD+ biosynthetic process"/>
    <property type="evidence" value="ECO:0007669"/>
    <property type="project" value="TreeGrafter"/>
</dbReference>
<reference evidence="2" key="1">
    <citation type="submission" date="2021-01" db="EMBL/GenBank/DDBJ databases">
        <authorList>
            <person name="Li R."/>
            <person name="Bekaert M."/>
        </authorList>
    </citation>
    <scope>NUCLEOTIDE SEQUENCE</scope>
    <source>
        <strain evidence="2">Farmed</strain>
    </source>
</reference>
<dbReference type="GO" id="GO:0004515">
    <property type="term" value="F:nicotinate-nucleotide adenylyltransferase activity"/>
    <property type="evidence" value="ECO:0007669"/>
    <property type="project" value="UniProtKB-EC"/>
</dbReference>